<dbReference type="Proteomes" id="UP001055811">
    <property type="component" value="Linkage Group LG02"/>
</dbReference>
<organism evidence="1 2">
    <name type="scientific">Cichorium intybus</name>
    <name type="common">Chicory</name>
    <dbReference type="NCBI Taxonomy" id="13427"/>
    <lineage>
        <taxon>Eukaryota</taxon>
        <taxon>Viridiplantae</taxon>
        <taxon>Streptophyta</taxon>
        <taxon>Embryophyta</taxon>
        <taxon>Tracheophyta</taxon>
        <taxon>Spermatophyta</taxon>
        <taxon>Magnoliopsida</taxon>
        <taxon>eudicotyledons</taxon>
        <taxon>Gunneridae</taxon>
        <taxon>Pentapetalae</taxon>
        <taxon>asterids</taxon>
        <taxon>campanulids</taxon>
        <taxon>Asterales</taxon>
        <taxon>Asteraceae</taxon>
        <taxon>Cichorioideae</taxon>
        <taxon>Cichorieae</taxon>
        <taxon>Cichoriinae</taxon>
        <taxon>Cichorium</taxon>
    </lineage>
</organism>
<keyword evidence="2" id="KW-1185">Reference proteome</keyword>
<name>A0ACB9GAR8_CICIN</name>
<dbReference type="EMBL" id="CM042010">
    <property type="protein sequence ID" value="KAI3780510.1"/>
    <property type="molecule type" value="Genomic_DNA"/>
</dbReference>
<evidence type="ECO:0000313" key="2">
    <source>
        <dbReference type="Proteomes" id="UP001055811"/>
    </source>
</evidence>
<proteinExistence type="predicted"/>
<reference evidence="2" key="1">
    <citation type="journal article" date="2022" name="Mol. Ecol. Resour.">
        <title>The genomes of chicory, endive, great burdock and yacon provide insights into Asteraceae palaeo-polyploidization history and plant inulin production.</title>
        <authorList>
            <person name="Fan W."/>
            <person name="Wang S."/>
            <person name="Wang H."/>
            <person name="Wang A."/>
            <person name="Jiang F."/>
            <person name="Liu H."/>
            <person name="Zhao H."/>
            <person name="Xu D."/>
            <person name="Zhang Y."/>
        </authorList>
    </citation>
    <scope>NUCLEOTIDE SEQUENCE [LARGE SCALE GENOMIC DNA]</scope>
    <source>
        <strain evidence="2">cv. Punajuju</strain>
    </source>
</reference>
<accession>A0ACB9GAR8</accession>
<evidence type="ECO:0000313" key="1">
    <source>
        <dbReference type="EMBL" id="KAI3780510.1"/>
    </source>
</evidence>
<comment type="caution">
    <text evidence="1">The sequence shown here is derived from an EMBL/GenBank/DDBJ whole genome shotgun (WGS) entry which is preliminary data.</text>
</comment>
<gene>
    <name evidence="1" type="ORF">L2E82_10491</name>
</gene>
<sequence length="69" mass="7542">MRCNRVHYYPDKSTTLLIKNMYSGPGLAWDQDDGLEKIAEIAHANDALVLVDNSIVSLVLSQPLELGAG</sequence>
<reference evidence="1 2" key="2">
    <citation type="journal article" date="2022" name="Mol. Ecol. Resour.">
        <title>The genomes of chicory, endive, great burdock and yacon provide insights into Asteraceae paleo-polyploidization history and plant inulin production.</title>
        <authorList>
            <person name="Fan W."/>
            <person name="Wang S."/>
            <person name="Wang H."/>
            <person name="Wang A."/>
            <person name="Jiang F."/>
            <person name="Liu H."/>
            <person name="Zhao H."/>
            <person name="Xu D."/>
            <person name="Zhang Y."/>
        </authorList>
    </citation>
    <scope>NUCLEOTIDE SEQUENCE [LARGE SCALE GENOMIC DNA]</scope>
    <source>
        <strain evidence="2">cv. Punajuju</strain>
        <tissue evidence="1">Leaves</tissue>
    </source>
</reference>
<protein>
    <submittedName>
        <fullName evidence="1">Uncharacterized protein</fullName>
    </submittedName>
</protein>